<dbReference type="AlphaFoldDB" id="A0A2V5JAG7"/>
<sequence>MSKSLARWLASRRWNIALISRSVQNRSAIASEVREAQKSPPRPKFSTARSEDHTRGQSGHRLDGLSRAIGVAFYDRIPRVIRLPSSGLGGPVAVHLHYLQYGPAYLLYCPKTLAEPNGRRVSITTAGTSYSIPPFIARQATPAQTDDQRGAGCTHLAECTRSAGTLTAIVKEA</sequence>
<feature type="compositionally biased region" description="Basic and acidic residues" evidence="1">
    <location>
        <begin position="49"/>
        <end position="61"/>
    </location>
</feature>
<protein>
    <submittedName>
        <fullName evidence="2">Uncharacterized protein</fullName>
    </submittedName>
</protein>
<feature type="region of interest" description="Disordered" evidence="1">
    <location>
        <begin position="30"/>
        <end position="61"/>
    </location>
</feature>
<organism evidence="2 3">
    <name type="scientific">Aspergillus indologenus CBS 114.80</name>
    <dbReference type="NCBI Taxonomy" id="1450541"/>
    <lineage>
        <taxon>Eukaryota</taxon>
        <taxon>Fungi</taxon>
        <taxon>Dikarya</taxon>
        <taxon>Ascomycota</taxon>
        <taxon>Pezizomycotina</taxon>
        <taxon>Eurotiomycetes</taxon>
        <taxon>Eurotiomycetidae</taxon>
        <taxon>Eurotiales</taxon>
        <taxon>Aspergillaceae</taxon>
        <taxon>Aspergillus</taxon>
        <taxon>Aspergillus subgen. Circumdati</taxon>
    </lineage>
</organism>
<evidence type="ECO:0000313" key="2">
    <source>
        <dbReference type="EMBL" id="PYI35497.1"/>
    </source>
</evidence>
<gene>
    <name evidence="2" type="ORF">BP00DRAFT_442669</name>
</gene>
<evidence type="ECO:0000256" key="1">
    <source>
        <dbReference type="SAM" id="MobiDB-lite"/>
    </source>
</evidence>
<keyword evidence="3" id="KW-1185">Reference proteome</keyword>
<reference evidence="2 3" key="1">
    <citation type="submission" date="2018-02" db="EMBL/GenBank/DDBJ databases">
        <title>The genomes of Aspergillus section Nigri reveals drivers in fungal speciation.</title>
        <authorList>
            <consortium name="DOE Joint Genome Institute"/>
            <person name="Vesth T.C."/>
            <person name="Nybo J."/>
            <person name="Theobald S."/>
            <person name="Brandl J."/>
            <person name="Frisvad J.C."/>
            <person name="Nielsen K.F."/>
            <person name="Lyhne E.K."/>
            <person name="Kogle M.E."/>
            <person name="Kuo A."/>
            <person name="Riley R."/>
            <person name="Clum A."/>
            <person name="Nolan M."/>
            <person name="Lipzen A."/>
            <person name="Salamov A."/>
            <person name="Henrissat B."/>
            <person name="Wiebenga A."/>
            <person name="De vries R.P."/>
            <person name="Grigoriev I.V."/>
            <person name="Mortensen U.H."/>
            <person name="Andersen M.R."/>
            <person name="Baker S.E."/>
        </authorList>
    </citation>
    <scope>NUCLEOTIDE SEQUENCE [LARGE SCALE GENOMIC DNA]</scope>
    <source>
        <strain evidence="2 3">CBS 114.80</strain>
    </source>
</reference>
<name>A0A2V5JAG7_9EURO</name>
<dbReference type="EMBL" id="KZ825469">
    <property type="protein sequence ID" value="PYI35497.1"/>
    <property type="molecule type" value="Genomic_DNA"/>
</dbReference>
<evidence type="ECO:0000313" key="3">
    <source>
        <dbReference type="Proteomes" id="UP000248817"/>
    </source>
</evidence>
<dbReference type="Proteomes" id="UP000248817">
    <property type="component" value="Unassembled WGS sequence"/>
</dbReference>
<accession>A0A2V5JAG7</accession>
<proteinExistence type="predicted"/>